<keyword evidence="8 12" id="KW-1133">Transmembrane helix</keyword>
<evidence type="ECO:0000256" key="2">
    <source>
        <dbReference type="ARBA" id="ARBA00004922"/>
    </source>
</evidence>
<comment type="similarity">
    <text evidence="3 12">Belongs to the glycosyltransferase 10 family.</text>
</comment>
<evidence type="ECO:0000256" key="8">
    <source>
        <dbReference type="ARBA" id="ARBA00022989"/>
    </source>
</evidence>
<dbReference type="SUPFAM" id="SSF56219">
    <property type="entry name" value="DNase I-like"/>
    <property type="match status" value="1"/>
</dbReference>
<dbReference type="EC" id="2.4.1.-" evidence="12"/>
<dbReference type="Pfam" id="PF00852">
    <property type="entry name" value="Glyco_transf_10"/>
    <property type="match status" value="1"/>
</dbReference>
<feature type="domain" description="Fucosyltransferase N-terminal" evidence="14">
    <location>
        <begin position="319"/>
        <end position="438"/>
    </location>
</feature>
<proteinExistence type="inferred from homology"/>
<dbReference type="InterPro" id="IPR031481">
    <property type="entry name" value="Glyco_tran_10_N"/>
</dbReference>
<comment type="pathway">
    <text evidence="2">Protein modification; protein glycosylation.</text>
</comment>
<organism evidence="15 16">
    <name type="scientific">Popillia japonica</name>
    <name type="common">Japanese beetle</name>
    <dbReference type="NCBI Taxonomy" id="7064"/>
    <lineage>
        <taxon>Eukaryota</taxon>
        <taxon>Metazoa</taxon>
        <taxon>Ecdysozoa</taxon>
        <taxon>Arthropoda</taxon>
        <taxon>Hexapoda</taxon>
        <taxon>Insecta</taxon>
        <taxon>Pterygota</taxon>
        <taxon>Neoptera</taxon>
        <taxon>Endopterygota</taxon>
        <taxon>Coleoptera</taxon>
        <taxon>Polyphaga</taxon>
        <taxon>Scarabaeiformia</taxon>
        <taxon>Scarabaeidae</taxon>
        <taxon>Rutelinae</taxon>
        <taxon>Popillia</taxon>
    </lineage>
</organism>
<keyword evidence="4 12" id="KW-0328">Glycosyltransferase</keyword>
<evidence type="ECO:0000259" key="13">
    <source>
        <dbReference type="Pfam" id="PF00852"/>
    </source>
</evidence>
<dbReference type="Gene3D" id="3.40.50.11660">
    <property type="entry name" value="Glycosyl transferase family 10, C-terminal domain"/>
    <property type="match status" value="1"/>
</dbReference>
<accession>A0AAW1KFR4</accession>
<evidence type="ECO:0000313" key="15">
    <source>
        <dbReference type="EMBL" id="KAK9716930.1"/>
    </source>
</evidence>
<evidence type="ECO:0000313" key="16">
    <source>
        <dbReference type="Proteomes" id="UP001458880"/>
    </source>
</evidence>
<protein>
    <recommendedName>
        <fullName evidence="12">Fucosyltransferase</fullName>
        <ecNumber evidence="12">2.4.1.-</ecNumber>
    </recommendedName>
</protein>
<evidence type="ECO:0000256" key="11">
    <source>
        <dbReference type="ARBA" id="ARBA00023180"/>
    </source>
</evidence>
<dbReference type="GO" id="GO:0008417">
    <property type="term" value="F:fucosyltransferase activity"/>
    <property type="evidence" value="ECO:0007669"/>
    <property type="project" value="InterPro"/>
</dbReference>
<evidence type="ECO:0000256" key="12">
    <source>
        <dbReference type="RuleBase" id="RU003832"/>
    </source>
</evidence>
<evidence type="ECO:0000256" key="6">
    <source>
        <dbReference type="ARBA" id="ARBA00022692"/>
    </source>
</evidence>
<dbReference type="Proteomes" id="UP001458880">
    <property type="component" value="Unassembled WGS sequence"/>
</dbReference>
<dbReference type="AlphaFoldDB" id="A0AAW1KFR4"/>
<evidence type="ECO:0000259" key="14">
    <source>
        <dbReference type="Pfam" id="PF17039"/>
    </source>
</evidence>
<evidence type="ECO:0000256" key="9">
    <source>
        <dbReference type="ARBA" id="ARBA00023034"/>
    </source>
</evidence>
<dbReference type="GO" id="GO:0032580">
    <property type="term" value="C:Golgi cisterna membrane"/>
    <property type="evidence" value="ECO:0007669"/>
    <property type="project" value="UniProtKB-SubCell"/>
</dbReference>
<keyword evidence="7" id="KW-0735">Signal-anchor</keyword>
<comment type="caution">
    <text evidence="15">The sequence shown here is derived from an EMBL/GenBank/DDBJ whole genome shotgun (WGS) entry which is preliminary data.</text>
</comment>
<dbReference type="InterPro" id="IPR055270">
    <property type="entry name" value="Glyco_tran_10_C"/>
</dbReference>
<dbReference type="InterPro" id="IPR036691">
    <property type="entry name" value="Endo/exonu/phosph_ase_sf"/>
</dbReference>
<dbReference type="PANTHER" id="PTHR48438">
    <property type="entry name" value="ALPHA-(1,3)-FUCOSYLTRANSFERASE C-RELATED"/>
    <property type="match status" value="1"/>
</dbReference>
<name>A0AAW1KFR4_POPJA</name>
<keyword evidence="6 12" id="KW-0812">Transmembrane</keyword>
<dbReference type="Pfam" id="PF17039">
    <property type="entry name" value="Glyco_tran_10_N"/>
    <property type="match status" value="1"/>
</dbReference>
<feature type="domain" description="Fucosyltransferase C-terminal" evidence="13">
    <location>
        <begin position="464"/>
        <end position="642"/>
    </location>
</feature>
<dbReference type="InterPro" id="IPR038577">
    <property type="entry name" value="GT10-like_C_sf"/>
</dbReference>
<feature type="transmembrane region" description="Helical" evidence="12">
    <location>
        <begin position="244"/>
        <end position="261"/>
    </location>
</feature>
<evidence type="ECO:0000256" key="10">
    <source>
        <dbReference type="ARBA" id="ARBA00023136"/>
    </source>
</evidence>
<dbReference type="EMBL" id="JASPKY010000250">
    <property type="protein sequence ID" value="KAK9716930.1"/>
    <property type="molecule type" value="Genomic_DNA"/>
</dbReference>
<dbReference type="Gene3D" id="3.60.10.10">
    <property type="entry name" value="Endonuclease/exonuclease/phosphatase"/>
    <property type="match status" value="1"/>
</dbReference>
<dbReference type="InterPro" id="IPR001503">
    <property type="entry name" value="Glyco_trans_10"/>
</dbReference>
<evidence type="ECO:0000256" key="1">
    <source>
        <dbReference type="ARBA" id="ARBA00004447"/>
    </source>
</evidence>
<evidence type="ECO:0000256" key="7">
    <source>
        <dbReference type="ARBA" id="ARBA00022968"/>
    </source>
</evidence>
<keyword evidence="9 12" id="KW-0333">Golgi apparatus</keyword>
<sequence length="655" mass="77275">MIVHNTGLRPTFVRGSTKSFIDVTISTNGIAPRIANWEVLEAETLTDHQYIQFEIEGLGARKDRFLETHTVDWEAYRETIEIMTIDERNLNHETCSKIIWQAYKNSIVNIAERNSKPYWWTDEIESKRKECNRNRRQIIRLRAQAGEETVVQTLSDTYRLGRKELGKLIKQSKKRCWEALCQELDNDIWGGAYKIILKRIHITPRALHRRKKENHRGHLPKICGEMIIFCLKYGFRMALSRRRLVLAIPAIIIPLYLLTSLDGVTFTEKIYDIDGITRDLLPNNQIWRDLSENETLSLSRLGQILYLNYTYPNIPNDKTYKILVWKYGSTIEKRHLFYFGKERHNPFEDCSVQNCILTYKDEELTTADIVLIHLHRTKGLSDLPPQQNRRKSQIWAFLTDESPFHTFLSPKIKLKEFNGIFNWSMTYKMNSDIPVPYGRVVRASSPDNFFVEKEFNKWRRTKRNDVLVAIMGSNCHAVNHRWNYVKELQKYINVDTYGHCGTLKCPGHFGSDCNKLNNYLFYLAFENSNCDDYLTEKLWWNAFHKNSIPIIMGPATKNLHKLLPHKSYISVDEFATPRDLATYILYLNRTETELIPYFAWKSQYAVLNEHGYFKSKSYHYCRVCEALNYNTKETKIYKDLESFWSKNNCYSAWDE</sequence>
<evidence type="ECO:0000256" key="3">
    <source>
        <dbReference type="ARBA" id="ARBA00008919"/>
    </source>
</evidence>
<dbReference type="FunFam" id="3.40.50.11660:FF:000004">
    <property type="entry name" value="Glycoprotein 3-alpha-L-fucosyltransferase A"/>
    <property type="match status" value="1"/>
</dbReference>
<keyword evidence="11" id="KW-0325">Glycoprotein</keyword>
<keyword evidence="5 12" id="KW-0808">Transferase</keyword>
<reference evidence="15 16" key="1">
    <citation type="journal article" date="2024" name="BMC Genomics">
        <title>De novo assembly and annotation of Popillia japonica's genome with initial clues to its potential as an invasive pest.</title>
        <authorList>
            <person name="Cucini C."/>
            <person name="Boschi S."/>
            <person name="Funari R."/>
            <person name="Cardaioli E."/>
            <person name="Iannotti N."/>
            <person name="Marturano G."/>
            <person name="Paoli F."/>
            <person name="Bruttini M."/>
            <person name="Carapelli A."/>
            <person name="Frati F."/>
            <person name="Nardi F."/>
        </authorList>
    </citation>
    <scope>NUCLEOTIDE SEQUENCE [LARGE SCALE GENOMIC DNA]</scope>
    <source>
        <strain evidence="15">DMR45628</strain>
    </source>
</reference>
<gene>
    <name evidence="15" type="ORF">QE152_g24458</name>
</gene>
<keyword evidence="10 12" id="KW-0472">Membrane</keyword>
<comment type="subcellular location">
    <subcellularLocation>
        <location evidence="1 12">Golgi apparatus</location>
        <location evidence="1 12">Golgi stack membrane</location>
        <topology evidence="1 12">Single-pass type II membrane protein</topology>
    </subcellularLocation>
</comment>
<evidence type="ECO:0000256" key="5">
    <source>
        <dbReference type="ARBA" id="ARBA00022679"/>
    </source>
</evidence>
<keyword evidence="16" id="KW-1185">Reference proteome</keyword>
<evidence type="ECO:0000256" key="4">
    <source>
        <dbReference type="ARBA" id="ARBA00022676"/>
    </source>
</evidence>
<dbReference type="SUPFAM" id="SSF53756">
    <property type="entry name" value="UDP-Glycosyltransferase/glycogen phosphorylase"/>
    <property type="match status" value="1"/>
</dbReference>
<dbReference type="PANTHER" id="PTHR48438:SF1">
    <property type="entry name" value="ALPHA-(1,3)-FUCOSYLTRANSFERASE C-RELATED"/>
    <property type="match status" value="1"/>
</dbReference>